<evidence type="ECO:0000313" key="1">
    <source>
        <dbReference type="EMBL" id="GCE39522.1"/>
    </source>
</evidence>
<organism evidence="1 2">
    <name type="scientific">Rhodococcus wratislaviensis</name>
    <name type="common">Tsukamurella wratislaviensis</name>
    <dbReference type="NCBI Taxonomy" id="44752"/>
    <lineage>
        <taxon>Bacteria</taxon>
        <taxon>Bacillati</taxon>
        <taxon>Actinomycetota</taxon>
        <taxon>Actinomycetes</taxon>
        <taxon>Mycobacteriales</taxon>
        <taxon>Nocardiaceae</taxon>
        <taxon>Rhodococcus</taxon>
    </lineage>
</organism>
<dbReference type="RefSeq" id="WP_124391929.1">
    <property type="nucleotide sequence ID" value="NZ_BHYM01000027.1"/>
</dbReference>
<comment type="caution">
    <text evidence="1">The sequence shown here is derived from an EMBL/GenBank/DDBJ whole genome shotgun (WGS) entry which is preliminary data.</text>
</comment>
<gene>
    <name evidence="1" type="ORF">Rhow_003046</name>
</gene>
<dbReference type="EMBL" id="BHYM01000027">
    <property type="protein sequence ID" value="GCE39522.1"/>
    <property type="molecule type" value="Genomic_DNA"/>
</dbReference>
<accession>A0A402C7E4</accession>
<keyword evidence="2" id="KW-1185">Reference proteome</keyword>
<proteinExistence type="predicted"/>
<reference evidence="1 2" key="1">
    <citation type="submission" date="2018-11" db="EMBL/GenBank/DDBJ databases">
        <title>Microbial catabolism of amino acid.</title>
        <authorList>
            <person name="Hibi M."/>
            <person name="Ogawa J."/>
        </authorList>
    </citation>
    <scope>NUCLEOTIDE SEQUENCE [LARGE SCALE GENOMIC DNA]</scope>
    <source>
        <strain evidence="1 2">C31-06</strain>
    </source>
</reference>
<protein>
    <submittedName>
        <fullName evidence="1">Uncharacterized protein</fullName>
    </submittedName>
</protein>
<name>A0A402C7E4_RHOWR</name>
<sequence length="162" mass="17870">MGRTSDITTRIIVEALADSTASMVAISPQFTSGSHRVDTFKLQAWDVTSRAWVIKSFELPVADGSPLLLAPSGWAGSTLLMSAGRYYETKVLGYAQLERAVRSSTGKLVKTPKDQLMNEPGLGRGRVTNLNVTRRAHENDEDLIAKFKQFVDMKWVRPTDVA</sequence>
<evidence type="ECO:0000313" key="2">
    <source>
        <dbReference type="Proteomes" id="UP000287519"/>
    </source>
</evidence>
<dbReference type="OrthoDB" id="6691177at2"/>
<dbReference type="AlphaFoldDB" id="A0A402C7E4"/>
<dbReference type="Proteomes" id="UP000287519">
    <property type="component" value="Unassembled WGS sequence"/>
</dbReference>